<keyword evidence="3" id="KW-1185">Reference proteome</keyword>
<name>A0ABD3P340_9STRA</name>
<accession>A0ABD3P340</accession>
<dbReference type="PANTHER" id="PTHR22893:SF91">
    <property type="entry name" value="NADPH DEHYDROGENASE 2-RELATED"/>
    <property type="match status" value="1"/>
</dbReference>
<dbReference type="InterPro" id="IPR045247">
    <property type="entry name" value="Oye-like"/>
</dbReference>
<evidence type="ECO:0000313" key="3">
    <source>
        <dbReference type="Proteomes" id="UP001516023"/>
    </source>
</evidence>
<dbReference type="InterPro" id="IPR013785">
    <property type="entry name" value="Aldolase_TIM"/>
</dbReference>
<dbReference type="AlphaFoldDB" id="A0ABD3P340"/>
<proteinExistence type="predicted"/>
<dbReference type="SUPFAM" id="SSF51395">
    <property type="entry name" value="FMN-linked oxidoreductases"/>
    <property type="match status" value="1"/>
</dbReference>
<feature type="domain" description="NADH:flavin oxidoreductase/NADH oxidase N-terminal" evidence="1">
    <location>
        <begin position="3"/>
        <end position="104"/>
    </location>
</feature>
<gene>
    <name evidence="2" type="ORF">HJC23_012224</name>
</gene>
<dbReference type="InterPro" id="IPR001155">
    <property type="entry name" value="OxRdtase_FMN_N"/>
</dbReference>
<dbReference type="Proteomes" id="UP001516023">
    <property type="component" value="Unassembled WGS sequence"/>
</dbReference>
<dbReference type="EMBL" id="JABMIG020000278">
    <property type="protein sequence ID" value="KAL3782705.1"/>
    <property type="molecule type" value="Genomic_DNA"/>
</dbReference>
<reference evidence="2 3" key="1">
    <citation type="journal article" date="2020" name="G3 (Bethesda)">
        <title>Improved Reference Genome for Cyclotella cryptica CCMP332, a Model for Cell Wall Morphogenesis, Salinity Adaptation, and Lipid Production in Diatoms (Bacillariophyta).</title>
        <authorList>
            <person name="Roberts W.R."/>
            <person name="Downey K.M."/>
            <person name="Ruck E.C."/>
            <person name="Traller J.C."/>
            <person name="Alverson A.J."/>
        </authorList>
    </citation>
    <scope>NUCLEOTIDE SEQUENCE [LARGE SCALE GENOMIC DNA]</scope>
    <source>
        <strain evidence="2 3">CCMP332</strain>
    </source>
</reference>
<sequence length="248" mass="27474">MKQHANAWTTVVDCIHGKKGIIYLQLWHMGHLAHSSHHPSTYQIVLASAIAAEGIQVKTIKQENAKPKVPHILTVEEIKSTVQGCVDEAPLEKEAGFYAIEVGHCFLMISTLQFHIHQTLKSKVFIPSASHICSFRLPMDISLTSSCKASLTSTRMSMVAALKNERASYFETFAYVAKKMHEYELAFLHIMDGLGIGAHNKGKYVKCANIHKVFDGPIISNICLSKEIAKGMIRSGACDAFAFGRLYI</sequence>
<evidence type="ECO:0000259" key="1">
    <source>
        <dbReference type="Pfam" id="PF00724"/>
    </source>
</evidence>
<organism evidence="2 3">
    <name type="scientific">Cyclotella cryptica</name>
    <dbReference type="NCBI Taxonomy" id="29204"/>
    <lineage>
        <taxon>Eukaryota</taxon>
        <taxon>Sar</taxon>
        <taxon>Stramenopiles</taxon>
        <taxon>Ochrophyta</taxon>
        <taxon>Bacillariophyta</taxon>
        <taxon>Coscinodiscophyceae</taxon>
        <taxon>Thalassiosirophycidae</taxon>
        <taxon>Stephanodiscales</taxon>
        <taxon>Stephanodiscaceae</taxon>
        <taxon>Cyclotella</taxon>
    </lineage>
</organism>
<comment type="caution">
    <text evidence="2">The sequence shown here is derived from an EMBL/GenBank/DDBJ whole genome shotgun (WGS) entry which is preliminary data.</text>
</comment>
<dbReference type="Gene3D" id="3.20.20.70">
    <property type="entry name" value="Aldolase class I"/>
    <property type="match status" value="2"/>
</dbReference>
<evidence type="ECO:0000313" key="2">
    <source>
        <dbReference type="EMBL" id="KAL3782705.1"/>
    </source>
</evidence>
<protein>
    <recommendedName>
        <fullName evidence="1">NADH:flavin oxidoreductase/NADH oxidase N-terminal domain-containing protein</fullName>
    </recommendedName>
</protein>
<dbReference type="PANTHER" id="PTHR22893">
    <property type="entry name" value="NADH OXIDOREDUCTASE-RELATED"/>
    <property type="match status" value="1"/>
</dbReference>
<dbReference type="Pfam" id="PF00724">
    <property type="entry name" value="Oxidored_FMN"/>
    <property type="match status" value="1"/>
</dbReference>